<dbReference type="AlphaFoldDB" id="A0A0G1HSI8"/>
<dbReference type="Proteomes" id="UP000034172">
    <property type="component" value="Unassembled WGS sequence"/>
</dbReference>
<protein>
    <submittedName>
        <fullName evidence="2">Uncharacterized protein</fullName>
    </submittedName>
</protein>
<comment type="caution">
    <text evidence="2">The sequence shown here is derived from an EMBL/GenBank/DDBJ whole genome shotgun (WGS) entry which is preliminary data.</text>
</comment>
<gene>
    <name evidence="2" type="ORF">UW41_C0004G0034</name>
    <name evidence="1" type="ORF">UW41_C0022G0017</name>
</gene>
<feature type="non-terminal residue" evidence="2">
    <location>
        <position position="1"/>
    </location>
</feature>
<evidence type="ECO:0000313" key="2">
    <source>
        <dbReference type="EMBL" id="KKT49613.1"/>
    </source>
</evidence>
<organism evidence="2 3">
    <name type="scientific">Candidatus Collierbacteria bacterium GW2011_GWC2_44_18</name>
    <dbReference type="NCBI Taxonomy" id="1618392"/>
    <lineage>
        <taxon>Bacteria</taxon>
        <taxon>Candidatus Collieribacteriota</taxon>
    </lineage>
</organism>
<dbReference type="EMBL" id="LCIE01000004">
    <property type="protein sequence ID" value="KKT49613.1"/>
    <property type="molecule type" value="Genomic_DNA"/>
</dbReference>
<sequence length="32" mass="3849">YQNKNDSRLKESMGLLENTKNVVYSNQERYLN</sequence>
<name>A0A0G1HSI8_9BACT</name>
<evidence type="ECO:0000313" key="1">
    <source>
        <dbReference type="EMBL" id="KKT48654.1"/>
    </source>
</evidence>
<evidence type="ECO:0000313" key="3">
    <source>
        <dbReference type="Proteomes" id="UP000034172"/>
    </source>
</evidence>
<accession>A0A0G1HSI8</accession>
<proteinExistence type="predicted"/>
<reference evidence="2 3" key="1">
    <citation type="journal article" date="2015" name="Nature">
        <title>rRNA introns, odd ribosomes, and small enigmatic genomes across a large radiation of phyla.</title>
        <authorList>
            <person name="Brown C.T."/>
            <person name="Hug L.A."/>
            <person name="Thomas B.C."/>
            <person name="Sharon I."/>
            <person name="Castelle C.J."/>
            <person name="Singh A."/>
            <person name="Wilkins M.J."/>
            <person name="Williams K.H."/>
            <person name="Banfield J.F."/>
        </authorList>
    </citation>
    <scope>NUCLEOTIDE SEQUENCE [LARGE SCALE GENOMIC DNA]</scope>
</reference>
<dbReference type="EMBL" id="LCIE01000022">
    <property type="protein sequence ID" value="KKT48654.1"/>
    <property type="molecule type" value="Genomic_DNA"/>
</dbReference>